<dbReference type="Gene3D" id="2.30.42.10">
    <property type="match status" value="2"/>
</dbReference>
<feature type="region of interest" description="Disordered" evidence="2">
    <location>
        <begin position="1"/>
        <end position="32"/>
    </location>
</feature>
<dbReference type="SUPFAM" id="SSF50156">
    <property type="entry name" value="PDZ domain-like"/>
    <property type="match status" value="2"/>
</dbReference>
<dbReference type="EMBL" id="LLYA01000112">
    <property type="protein sequence ID" value="KRR27632.1"/>
    <property type="molecule type" value="Genomic_DNA"/>
</dbReference>
<dbReference type="AlphaFoldDB" id="A0A0R3NCT1"/>
<dbReference type="Pfam" id="PF13180">
    <property type="entry name" value="PDZ_2"/>
    <property type="match status" value="2"/>
</dbReference>
<evidence type="ECO:0000259" key="3">
    <source>
        <dbReference type="PROSITE" id="PS50106"/>
    </source>
</evidence>
<dbReference type="PANTHER" id="PTHR42837:SF2">
    <property type="entry name" value="MEMBRANE METALLOPROTEASE ARASP2, CHLOROPLASTIC-RELATED"/>
    <property type="match status" value="1"/>
</dbReference>
<dbReference type="Proteomes" id="UP000052023">
    <property type="component" value="Unassembled WGS sequence"/>
</dbReference>
<name>A0A0R3NCT1_9BRAD</name>
<reference evidence="4 5" key="1">
    <citation type="submission" date="2014-03" db="EMBL/GenBank/DDBJ databases">
        <title>Bradyrhizobium valentinum sp. nov., isolated from effective nodules of Lupinus mariae-josephae, a lupine endemic of basic-lime soils in Eastern Spain.</title>
        <authorList>
            <person name="Duran D."/>
            <person name="Rey L."/>
            <person name="Navarro A."/>
            <person name="Busquets A."/>
            <person name="Imperial J."/>
            <person name="Ruiz-Argueso T."/>
        </authorList>
    </citation>
    <scope>NUCLEOTIDE SEQUENCE [LARGE SCALE GENOMIC DNA]</scope>
    <source>
        <strain evidence="4 5">Ro19</strain>
    </source>
</reference>
<dbReference type="SMART" id="SM00228">
    <property type="entry name" value="PDZ"/>
    <property type="match status" value="2"/>
</dbReference>
<dbReference type="GO" id="GO:0006508">
    <property type="term" value="P:proteolysis"/>
    <property type="evidence" value="ECO:0007669"/>
    <property type="project" value="InterPro"/>
</dbReference>
<dbReference type="PROSITE" id="PS50106">
    <property type="entry name" value="PDZ"/>
    <property type="match status" value="2"/>
</dbReference>
<accession>A0A0R3NCT1</accession>
<feature type="domain" description="PDZ" evidence="3">
    <location>
        <begin position="100"/>
        <end position="186"/>
    </location>
</feature>
<organism evidence="4 5">
    <name type="scientific">Bradyrhizobium retamae</name>
    <dbReference type="NCBI Taxonomy" id="1300035"/>
    <lineage>
        <taxon>Bacteria</taxon>
        <taxon>Pseudomonadati</taxon>
        <taxon>Pseudomonadota</taxon>
        <taxon>Alphaproteobacteria</taxon>
        <taxon>Hyphomicrobiales</taxon>
        <taxon>Nitrobacteraceae</taxon>
        <taxon>Bradyrhizobium</taxon>
    </lineage>
</organism>
<protein>
    <recommendedName>
        <fullName evidence="3">PDZ domain-containing protein</fullName>
    </recommendedName>
</protein>
<dbReference type="PANTHER" id="PTHR42837">
    <property type="entry name" value="REGULATOR OF SIGMA-E PROTEASE RSEP"/>
    <property type="match status" value="1"/>
</dbReference>
<dbReference type="InterPro" id="IPR036034">
    <property type="entry name" value="PDZ_sf"/>
</dbReference>
<dbReference type="GO" id="GO:0004222">
    <property type="term" value="F:metalloendopeptidase activity"/>
    <property type="evidence" value="ECO:0007669"/>
    <property type="project" value="InterPro"/>
</dbReference>
<sequence>MTTGIAQALGRPDTKGAPVASVEPGSPAEEAGIKIGDVITRIGNQTIEGPRDMSKAVVGMKPGVRTPLTVVRDGKTQEITVAIDKRQEDRPTRTGSLEDRDKAGKRLGLSLAPIPEVARRRLGLDTGLMVGSVESGSPAAESGIRPGDVIVTANNRDVAQPTDSAEEWAKARRENRPILLRVNRDGQSLFVAIS</sequence>
<comment type="cofactor">
    <cofactor evidence="1">
        <name>Zn(2+)</name>
        <dbReference type="ChEBI" id="CHEBI:29105"/>
    </cofactor>
</comment>
<gene>
    <name evidence="4" type="ORF">CQ13_04415</name>
</gene>
<dbReference type="InterPro" id="IPR001478">
    <property type="entry name" value="PDZ"/>
</dbReference>
<evidence type="ECO:0000256" key="2">
    <source>
        <dbReference type="SAM" id="MobiDB-lite"/>
    </source>
</evidence>
<dbReference type="GO" id="GO:0016020">
    <property type="term" value="C:membrane"/>
    <property type="evidence" value="ECO:0007669"/>
    <property type="project" value="InterPro"/>
</dbReference>
<evidence type="ECO:0000256" key="1">
    <source>
        <dbReference type="ARBA" id="ARBA00001947"/>
    </source>
</evidence>
<comment type="caution">
    <text evidence="4">The sequence shown here is derived from an EMBL/GenBank/DDBJ whole genome shotgun (WGS) entry which is preliminary data.</text>
</comment>
<keyword evidence="5" id="KW-1185">Reference proteome</keyword>
<feature type="domain" description="PDZ" evidence="3">
    <location>
        <begin position="1"/>
        <end position="49"/>
    </location>
</feature>
<evidence type="ECO:0000313" key="5">
    <source>
        <dbReference type="Proteomes" id="UP000052023"/>
    </source>
</evidence>
<dbReference type="InterPro" id="IPR004387">
    <property type="entry name" value="Pept_M50_Zn"/>
</dbReference>
<evidence type="ECO:0000313" key="4">
    <source>
        <dbReference type="EMBL" id="KRR27632.1"/>
    </source>
</evidence>
<proteinExistence type="predicted"/>